<sequence length="80" mass="8981">MDVIDSDAIKSAPCLSLAYHDLPPKQMGITIDGDDLSPITRFEDERSAEFTRHMVTSVVYRLKERPRVLIIEPIGGLNLL</sequence>
<name>A0A6V8P143_9ACTN</name>
<evidence type="ECO:0000313" key="2">
    <source>
        <dbReference type="Proteomes" id="UP000543224"/>
    </source>
</evidence>
<comment type="caution">
    <text evidence="1">The sequence shown here is derived from an EMBL/GenBank/DDBJ whole genome shotgun (WGS) entry which is preliminary data.</text>
</comment>
<reference evidence="1 2" key="1">
    <citation type="journal article" date="2020" name="Front. Microbiol.">
        <title>Single-cell genomics of novel Actinobacteria with the Wood-Ljungdahl pathway discovered in a serpentinizing system.</title>
        <authorList>
            <person name="Merino N."/>
            <person name="Kawai M."/>
            <person name="Boyd E.S."/>
            <person name="Colman D.R."/>
            <person name="McGlynn S.E."/>
            <person name="Nealson K.H."/>
            <person name="Kurokawa K."/>
            <person name="Hongoh Y."/>
        </authorList>
    </citation>
    <scope>NUCLEOTIDE SEQUENCE [LARGE SCALE GENOMIC DNA]</scope>
    <source>
        <strain evidence="1 2">S25</strain>
    </source>
</reference>
<gene>
    <name evidence="1" type="ORF">HKBW3S25_01449</name>
</gene>
<dbReference type="AlphaFoldDB" id="A0A6V8P143"/>
<protein>
    <submittedName>
        <fullName evidence="1">Uncharacterized protein</fullName>
    </submittedName>
</protein>
<proteinExistence type="predicted"/>
<dbReference type="Proteomes" id="UP000543224">
    <property type="component" value="Unassembled WGS sequence"/>
</dbReference>
<organism evidence="1 2">
    <name type="scientific">Candidatus Hakubella thermalkaliphila</name>
    <dbReference type="NCBI Taxonomy" id="2754717"/>
    <lineage>
        <taxon>Bacteria</taxon>
        <taxon>Bacillati</taxon>
        <taxon>Actinomycetota</taxon>
        <taxon>Actinomycetota incertae sedis</taxon>
        <taxon>Candidatus Hakubellales</taxon>
        <taxon>Candidatus Hakubellaceae</taxon>
        <taxon>Candidatus Hakubella</taxon>
    </lineage>
</organism>
<evidence type="ECO:0000313" key="1">
    <source>
        <dbReference type="EMBL" id="GFP25963.1"/>
    </source>
</evidence>
<accession>A0A6V8P143</accession>
<dbReference type="EMBL" id="BLRX01000286">
    <property type="protein sequence ID" value="GFP25963.1"/>
    <property type="molecule type" value="Genomic_DNA"/>
</dbReference>
<feature type="non-terminal residue" evidence="1">
    <location>
        <position position="80"/>
    </location>
</feature>